<organism evidence="1 2">
    <name type="scientific">Corallincola platygyrae</name>
    <dbReference type="NCBI Taxonomy" id="1193278"/>
    <lineage>
        <taxon>Bacteria</taxon>
        <taxon>Pseudomonadati</taxon>
        <taxon>Pseudomonadota</taxon>
        <taxon>Gammaproteobacteria</taxon>
        <taxon>Alteromonadales</taxon>
        <taxon>Psychromonadaceae</taxon>
        <taxon>Corallincola</taxon>
    </lineage>
</organism>
<comment type="caution">
    <text evidence="1">The sequence shown here is derived from an EMBL/GenBank/DDBJ whole genome shotgun (WGS) entry which is preliminary data.</text>
</comment>
<dbReference type="Proteomes" id="UP001597380">
    <property type="component" value="Unassembled WGS sequence"/>
</dbReference>
<reference evidence="2" key="1">
    <citation type="journal article" date="2019" name="Int. J. Syst. Evol. Microbiol.">
        <title>The Global Catalogue of Microorganisms (GCM) 10K type strain sequencing project: providing services to taxonomists for standard genome sequencing and annotation.</title>
        <authorList>
            <consortium name="The Broad Institute Genomics Platform"/>
            <consortium name="The Broad Institute Genome Sequencing Center for Infectious Disease"/>
            <person name="Wu L."/>
            <person name="Ma J."/>
        </authorList>
    </citation>
    <scope>NUCLEOTIDE SEQUENCE [LARGE SCALE GENOMIC DNA]</scope>
    <source>
        <strain evidence="2">CGMCC 1.10992</strain>
    </source>
</reference>
<accession>A0ABW4XPX6</accession>
<dbReference type="EMBL" id="JBHUHT010000026">
    <property type="protein sequence ID" value="MFD2097606.1"/>
    <property type="molecule type" value="Genomic_DNA"/>
</dbReference>
<dbReference type="InterPro" id="IPR009778">
    <property type="entry name" value="ROF"/>
</dbReference>
<dbReference type="SUPFAM" id="SSF101744">
    <property type="entry name" value="Rof/RNase P subunit-like"/>
    <property type="match status" value="1"/>
</dbReference>
<dbReference type="InterPro" id="IPR038626">
    <property type="entry name" value="Rof-like_sf"/>
</dbReference>
<keyword evidence="2" id="KW-1185">Reference proteome</keyword>
<protein>
    <submittedName>
        <fullName evidence="1">Rho-binding antiterminator</fullName>
    </submittedName>
</protein>
<gene>
    <name evidence="1" type="ORF">ACFSJ3_16565</name>
</gene>
<dbReference type="InterPro" id="IPR023534">
    <property type="entry name" value="Rof/RNase_P-like"/>
</dbReference>
<dbReference type="Pfam" id="PF07073">
    <property type="entry name" value="ROF"/>
    <property type="match status" value="1"/>
</dbReference>
<proteinExistence type="predicted"/>
<evidence type="ECO:0000313" key="2">
    <source>
        <dbReference type="Proteomes" id="UP001597380"/>
    </source>
</evidence>
<sequence length="81" mass="9263">MITCAQYDYIEIACMYRYPVELTLKSGEVLSGVAIDTQRNSAKQECILVEQKQGKHLVVLDELVAMEVTVENPHFKRVIFD</sequence>
<dbReference type="RefSeq" id="WP_345341699.1">
    <property type="nucleotide sequence ID" value="NZ_BAABLI010000030.1"/>
</dbReference>
<dbReference type="Gene3D" id="2.30.30.400">
    <property type="entry name" value="Rof-like"/>
    <property type="match status" value="1"/>
</dbReference>
<evidence type="ECO:0000313" key="1">
    <source>
        <dbReference type="EMBL" id="MFD2097606.1"/>
    </source>
</evidence>
<name>A0ABW4XPX6_9GAMM</name>